<evidence type="ECO:0000313" key="4">
    <source>
        <dbReference type="EMBL" id="PNR42528.1"/>
    </source>
</evidence>
<dbReference type="AlphaFoldDB" id="A0A2K1JLV3"/>
<dbReference type="InParanoid" id="A0A2K1JLV3"/>
<evidence type="ECO:0000313" key="5">
    <source>
        <dbReference type="EnsemblPlants" id="Pp3c13_14400V3.1"/>
    </source>
</evidence>
<feature type="domain" description="Transcription factor MYC/MYB N-terminal" evidence="3">
    <location>
        <begin position="1"/>
        <end position="67"/>
    </location>
</feature>
<name>A0A2K1JLV3_PHYPA</name>
<reference evidence="5" key="3">
    <citation type="submission" date="2020-12" db="UniProtKB">
        <authorList>
            <consortium name="EnsemblPlants"/>
        </authorList>
    </citation>
    <scope>IDENTIFICATION</scope>
</reference>
<organism evidence="4">
    <name type="scientific">Physcomitrium patens</name>
    <name type="common">Spreading-leaved earth moss</name>
    <name type="synonym">Physcomitrella patens</name>
    <dbReference type="NCBI Taxonomy" id="3218"/>
    <lineage>
        <taxon>Eukaryota</taxon>
        <taxon>Viridiplantae</taxon>
        <taxon>Streptophyta</taxon>
        <taxon>Embryophyta</taxon>
        <taxon>Bryophyta</taxon>
        <taxon>Bryophytina</taxon>
        <taxon>Bryopsida</taxon>
        <taxon>Funariidae</taxon>
        <taxon>Funariales</taxon>
        <taxon>Funariaceae</taxon>
        <taxon>Physcomitrium</taxon>
    </lineage>
</organism>
<dbReference type="EMBL" id="ABEU02000013">
    <property type="protein sequence ID" value="PNR42528.1"/>
    <property type="molecule type" value="Genomic_DNA"/>
</dbReference>
<dbReference type="Gramene" id="Pp3c13_14400V3.1">
    <property type="protein sequence ID" value="Pp3c13_14400V3.1"/>
    <property type="gene ID" value="Pp3c13_14400"/>
</dbReference>
<dbReference type="EnsemblPlants" id="Pp3c13_14400V3.1">
    <property type="protein sequence ID" value="Pp3c13_14400V3.1"/>
    <property type="gene ID" value="Pp3c13_14400"/>
</dbReference>
<reference evidence="4 6" key="1">
    <citation type="journal article" date="2008" name="Science">
        <title>The Physcomitrella genome reveals evolutionary insights into the conquest of land by plants.</title>
        <authorList>
            <person name="Rensing S."/>
            <person name="Lang D."/>
            <person name="Zimmer A."/>
            <person name="Terry A."/>
            <person name="Salamov A."/>
            <person name="Shapiro H."/>
            <person name="Nishiyama T."/>
            <person name="Perroud P.-F."/>
            <person name="Lindquist E."/>
            <person name="Kamisugi Y."/>
            <person name="Tanahashi T."/>
            <person name="Sakakibara K."/>
            <person name="Fujita T."/>
            <person name="Oishi K."/>
            <person name="Shin-I T."/>
            <person name="Kuroki Y."/>
            <person name="Toyoda A."/>
            <person name="Suzuki Y."/>
            <person name="Hashimoto A."/>
            <person name="Yamaguchi K."/>
            <person name="Sugano A."/>
            <person name="Kohara Y."/>
            <person name="Fujiyama A."/>
            <person name="Anterola A."/>
            <person name="Aoki S."/>
            <person name="Ashton N."/>
            <person name="Barbazuk W.B."/>
            <person name="Barker E."/>
            <person name="Bennetzen J."/>
            <person name="Bezanilla M."/>
            <person name="Blankenship R."/>
            <person name="Cho S.H."/>
            <person name="Dutcher S."/>
            <person name="Estelle M."/>
            <person name="Fawcett J.A."/>
            <person name="Gundlach H."/>
            <person name="Hanada K."/>
            <person name="Heyl A."/>
            <person name="Hicks K.A."/>
            <person name="Hugh J."/>
            <person name="Lohr M."/>
            <person name="Mayer K."/>
            <person name="Melkozernov A."/>
            <person name="Murata T."/>
            <person name="Nelson D."/>
            <person name="Pils B."/>
            <person name="Prigge M."/>
            <person name="Reiss B."/>
            <person name="Renner T."/>
            <person name="Rombauts S."/>
            <person name="Rushton P."/>
            <person name="Sanderfoot A."/>
            <person name="Schween G."/>
            <person name="Shiu S.-H."/>
            <person name="Stueber K."/>
            <person name="Theodoulou F.L."/>
            <person name="Tu H."/>
            <person name="Van de Peer Y."/>
            <person name="Verrier P.J."/>
            <person name="Waters E."/>
            <person name="Wood A."/>
            <person name="Yang L."/>
            <person name="Cove D."/>
            <person name="Cuming A."/>
            <person name="Hasebe M."/>
            <person name="Lucas S."/>
            <person name="Mishler D.B."/>
            <person name="Reski R."/>
            <person name="Grigoriev I."/>
            <person name="Quatrano R.S."/>
            <person name="Boore J.L."/>
        </authorList>
    </citation>
    <scope>NUCLEOTIDE SEQUENCE [LARGE SCALE GENOMIC DNA]</scope>
    <source>
        <strain evidence="5 6">cv. Gransden 2004</strain>
    </source>
</reference>
<gene>
    <name evidence="4" type="ORF">PHYPA_017358</name>
</gene>
<evidence type="ECO:0000313" key="6">
    <source>
        <dbReference type="Proteomes" id="UP000006727"/>
    </source>
</evidence>
<evidence type="ECO:0000256" key="1">
    <source>
        <dbReference type="ARBA" id="ARBA00023015"/>
    </source>
</evidence>
<dbReference type="Proteomes" id="UP000006727">
    <property type="component" value="Chromosome 13"/>
</dbReference>
<keyword evidence="1" id="KW-0805">Transcription regulation</keyword>
<evidence type="ECO:0000259" key="3">
    <source>
        <dbReference type="Pfam" id="PF14215"/>
    </source>
</evidence>
<sequence>MPFSVSLDSGIQGRVFLGGQPEWIHKDPSKEGQELTVQTKACIPLQSGLVDLGVANHVNENAALVQYGKARCGEQWHAGWTLKRGGNDNITLDWRTSEQSRWTV</sequence>
<evidence type="ECO:0000256" key="2">
    <source>
        <dbReference type="ARBA" id="ARBA00023163"/>
    </source>
</evidence>
<accession>A0A2K1JLV3</accession>
<dbReference type="InterPro" id="IPR025610">
    <property type="entry name" value="MYC/MYB_N"/>
</dbReference>
<dbReference type="Pfam" id="PF14215">
    <property type="entry name" value="bHLH-MYC_N"/>
    <property type="match status" value="1"/>
</dbReference>
<proteinExistence type="predicted"/>
<protein>
    <recommendedName>
        <fullName evidence="3">Transcription factor MYC/MYB N-terminal domain-containing protein</fullName>
    </recommendedName>
</protein>
<dbReference type="PaxDb" id="3218-PP1S158_33V6.1"/>
<keyword evidence="2" id="KW-0804">Transcription</keyword>
<reference evidence="4 6" key="2">
    <citation type="journal article" date="2018" name="Plant J.">
        <title>The Physcomitrella patens chromosome-scale assembly reveals moss genome structure and evolution.</title>
        <authorList>
            <person name="Lang D."/>
            <person name="Ullrich K.K."/>
            <person name="Murat F."/>
            <person name="Fuchs J."/>
            <person name="Jenkins J."/>
            <person name="Haas F.B."/>
            <person name="Piednoel M."/>
            <person name="Gundlach H."/>
            <person name="Van Bel M."/>
            <person name="Meyberg R."/>
            <person name="Vives C."/>
            <person name="Morata J."/>
            <person name="Symeonidi A."/>
            <person name="Hiss M."/>
            <person name="Muchero W."/>
            <person name="Kamisugi Y."/>
            <person name="Saleh O."/>
            <person name="Blanc G."/>
            <person name="Decker E.L."/>
            <person name="van Gessel N."/>
            <person name="Grimwood J."/>
            <person name="Hayes R.D."/>
            <person name="Graham S.W."/>
            <person name="Gunter L.E."/>
            <person name="McDaniel S.F."/>
            <person name="Hoernstein S.N.W."/>
            <person name="Larsson A."/>
            <person name="Li F.W."/>
            <person name="Perroud P.F."/>
            <person name="Phillips J."/>
            <person name="Ranjan P."/>
            <person name="Rokshar D.S."/>
            <person name="Rothfels C.J."/>
            <person name="Schneider L."/>
            <person name="Shu S."/>
            <person name="Stevenson D.W."/>
            <person name="Thummler F."/>
            <person name="Tillich M."/>
            <person name="Villarreal Aguilar J.C."/>
            <person name="Widiez T."/>
            <person name="Wong G.K."/>
            <person name="Wymore A."/>
            <person name="Zhang Y."/>
            <person name="Zimmer A.D."/>
            <person name="Quatrano R.S."/>
            <person name="Mayer K.F.X."/>
            <person name="Goodstein D."/>
            <person name="Casacuberta J.M."/>
            <person name="Vandepoele K."/>
            <person name="Reski R."/>
            <person name="Cuming A.C."/>
            <person name="Tuskan G.A."/>
            <person name="Maumus F."/>
            <person name="Salse J."/>
            <person name="Schmutz J."/>
            <person name="Rensing S.A."/>
        </authorList>
    </citation>
    <scope>NUCLEOTIDE SEQUENCE [LARGE SCALE GENOMIC DNA]</scope>
    <source>
        <strain evidence="5 6">cv. Gransden 2004</strain>
    </source>
</reference>
<keyword evidence="6" id="KW-1185">Reference proteome</keyword>